<evidence type="ECO:0000313" key="4">
    <source>
        <dbReference type="Proteomes" id="UP000327013"/>
    </source>
</evidence>
<proteinExistence type="predicted"/>
<dbReference type="PANTHER" id="PTHR34449">
    <property type="entry name" value="RHO TERMINATION FACTOR"/>
    <property type="match status" value="1"/>
</dbReference>
<gene>
    <name evidence="3" type="ORF">FH972_000638</name>
</gene>
<name>A0A5N6Q9N6_9ROSI</name>
<dbReference type="InterPro" id="IPR011112">
    <property type="entry name" value="Rho-like_N"/>
</dbReference>
<keyword evidence="4" id="KW-1185">Reference proteome</keyword>
<dbReference type="GO" id="GO:0006353">
    <property type="term" value="P:DNA-templated transcription termination"/>
    <property type="evidence" value="ECO:0007669"/>
    <property type="project" value="InterPro"/>
</dbReference>
<protein>
    <recommendedName>
        <fullName evidence="2">Rho termination factor-like N-terminal domain-containing protein</fullName>
    </recommendedName>
</protein>
<dbReference type="EMBL" id="CM017321">
    <property type="protein sequence ID" value="KAE7995875.1"/>
    <property type="molecule type" value="Genomic_DNA"/>
</dbReference>
<dbReference type="AlphaFoldDB" id="A0A5N6Q9N6"/>
<sequence length="283" mass="31554">MNAVAVFRSHSALQFPSFLSFSGQPSLGGKPISLKGTKAFNFQDPYPILLNLAEIADGPLLFDSQKGFPRLTVLSIRSDGHRRHGPPRRSSDSRRRKEDENETPQSSDAKKSKSSNQEEIIALFRRIQSSISKGESLSMKKRNSNLSEDKPSSESILDVLRKSRKQVKDKTSDKEGDKVLTRRRGVPKKEQAVQNSQQVADLKSTRPPSKFVKRSPIPSPSTTRGKILELNDEALAARDGSKELNLPKIEGMKLTELKEVAKSRGMKGYSKLKKSELVELLRS</sequence>
<feature type="compositionally biased region" description="Basic and acidic residues" evidence="1">
    <location>
        <begin position="89"/>
        <end position="99"/>
    </location>
</feature>
<dbReference type="Pfam" id="PF07498">
    <property type="entry name" value="Rho_N"/>
    <property type="match status" value="1"/>
</dbReference>
<dbReference type="Proteomes" id="UP000327013">
    <property type="component" value="Chromosome 1"/>
</dbReference>
<evidence type="ECO:0000313" key="3">
    <source>
        <dbReference type="EMBL" id="KAE7995875.1"/>
    </source>
</evidence>
<dbReference type="Gene3D" id="1.10.720.10">
    <property type="match status" value="1"/>
</dbReference>
<dbReference type="OrthoDB" id="1931152at2759"/>
<accession>A0A5N6Q9N6</accession>
<evidence type="ECO:0000259" key="2">
    <source>
        <dbReference type="Pfam" id="PF07498"/>
    </source>
</evidence>
<dbReference type="PANTHER" id="PTHR34449:SF2">
    <property type="entry name" value="RHO TERMINATION FACTOR"/>
    <property type="match status" value="1"/>
</dbReference>
<feature type="region of interest" description="Disordered" evidence="1">
    <location>
        <begin position="133"/>
        <end position="224"/>
    </location>
</feature>
<evidence type="ECO:0000256" key="1">
    <source>
        <dbReference type="SAM" id="MobiDB-lite"/>
    </source>
</evidence>
<feature type="compositionally biased region" description="Basic and acidic residues" evidence="1">
    <location>
        <begin position="166"/>
        <end position="180"/>
    </location>
</feature>
<feature type="region of interest" description="Disordered" evidence="1">
    <location>
        <begin position="75"/>
        <end position="117"/>
    </location>
</feature>
<reference evidence="3 4" key="1">
    <citation type="submission" date="2019-06" db="EMBL/GenBank/DDBJ databases">
        <title>A chromosomal-level reference genome of Carpinus fangiana (Coryloideae, Betulaceae).</title>
        <authorList>
            <person name="Yang X."/>
            <person name="Wang Z."/>
            <person name="Zhang L."/>
            <person name="Hao G."/>
            <person name="Liu J."/>
            <person name="Yang Y."/>
        </authorList>
    </citation>
    <scope>NUCLEOTIDE SEQUENCE [LARGE SCALE GENOMIC DNA]</scope>
    <source>
        <strain evidence="3">Cfa_2016G</strain>
        <tissue evidence="3">Leaf</tissue>
    </source>
</reference>
<organism evidence="3 4">
    <name type="scientific">Carpinus fangiana</name>
    <dbReference type="NCBI Taxonomy" id="176857"/>
    <lineage>
        <taxon>Eukaryota</taxon>
        <taxon>Viridiplantae</taxon>
        <taxon>Streptophyta</taxon>
        <taxon>Embryophyta</taxon>
        <taxon>Tracheophyta</taxon>
        <taxon>Spermatophyta</taxon>
        <taxon>Magnoliopsida</taxon>
        <taxon>eudicotyledons</taxon>
        <taxon>Gunneridae</taxon>
        <taxon>Pentapetalae</taxon>
        <taxon>rosids</taxon>
        <taxon>fabids</taxon>
        <taxon>Fagales</taxon>
        <taxon>Betulaceae</taxon>
        <taxon>Carpinus</taxon>
    </lineage>
</organism>
<feature type="domain" description="Rho termination factor-like N-terminal" evidence="2">
    <location>
        <begin position="250"/>
        <end position="279"/>
    </location>
</feature>